<name>A0A147I9I0_9SPHN</name>
<dbReference type="GO" id="GO:0016853">
    <property type="term" value="F:isomerase activity"/>
    <property type="evidence" value="ECO:0007669"/>
    <property type="project" value="UniProtKB-KW"/>
</dbReference>
<evidence type="ECO:0000259" key="1">
    <source>
        <dbReference type="Pfam" id="PF12680"/>
    </source>
</evidence>
<keyword evidence="3" id="KW-1185">Reference proteome</keyword>
<dbReference type="PANTHER" id="PTHR41252">
    <property type="entry name" value="BLR2505 PROTEIN"/>
    <property type="match status" value="1"/>
</dbReference>
<dbReference type="EMBL" id="LDTB01000005">
    <property type="protein sequence ID" value="KTT75928.1"/>
    <property type="molecule type" value="Genomic_DNA"/>
</dbReference>
<dbReference type="InterPro" id="IPR032710">
    <property type="entry name" value="NTF2-like_dom_sf"/>
</dbReference>
<dbReference type="Proteomes" id="UP000074310">
    <property type="component" value="Unassembled WGS sequence"/>
</dbReference>
<dbReference type="SUPFAM" id="SSF54427">
    <property type="entry name" value="NTF2-like"/>
    <property type="match status" value="1"/>
</dbReference>
<dbReference type="OrthoDB" id="8451859at2"/>
<organism evidence="2 3">
    <name type="scientific">Sphingomonas endophytica</name>
    <dbReference type="NCBI Taxonomy" id="869719"/>
    <lineage>
        <taxon>Bacteria</taxon>
        <taxon>Pseudomonadati</taxon>
        <taxon>Pseudomonadota</taxon>
        <taxon>Alphaproteobacteria</taxon>
        <taxon>Sphingomonadales</taxon>
        <taxon>Sphingomonadaceae</taxon>
        <taxon>Sphingomonas</taxon>
    </lineage>
</organism>
<reference evidence="2 3" key="1">
    <citation type="journal article" date="2016" name="Front. Microbiol.">
        <title>Genomic Resource of Rice Seed Associated Bacteria.</title>
        <authorList>
            <person name="Midha S."/>
            <person name="Bansal K."/>
            <person name="Sharma S."/>
            <person name="Kumar N."/>
            <person name="Patil P.P."/>
            <person name="Chaudhry V."/>
            <person name="Patil P.B."/>
        </authorList>
    </citation>
    <scope>NUCLEOTIDE SEQUENCE [LARGE SCALE GENOMIC DNA]</scope>
    <source>
        <strain evidence="2 3">NS334</strain>
    </source>
</reference>
<evidence type="ECO:0000313" key="3">
    <source>
        <dbReference type="Proteomes" id="UP000074310"/>
    </source>
</evidence>
<dbReference type="PANTHER" id="PTHR41252:SF1">
    <property type="entry name" value="BLR2505 PROTEIN"/>
    <property type="match status" value="1"/>
</dbReference>
<dbReference type="InterPro" id="IPR037401">
    <property type="entry name" value="SnoaL-like"/>
</dbReference>
<dbReference type="Pfam" id="PF12680">
    <property type="entry name" value="SnoaL_2"/>
    <property type="match status" value="1"/>
</dbReference>
<keyword evidence="2" id="KW-0413">Isomerase</keyword>
<feature type="domain" description="SnoaL-like" evidence="1">
    <location>
        <begin position="8"/>
        <end position="113"/>
    </location>
</feature>
<dbReference type="Gene3D" id="3.10.450.50">
    <property type="match status" value="1"/>
</dbReference>
<sequence length="130" mass="14185">MTNIDIIKALYAGFAAGDMPAILADMAPDIAWTEAEGYPYAGTFHGPQAIVDGVFIRLATEWDGYQAIPDRYVGEGDDVIALGHYSGTYKATGKAFRAPFVHAWTLRGGRIVRFVQYVDTVLVQRALQGD</sequence>
<gene>
    <name evidence="2" type="ORF">NS334_01960</name>
</gene>
<comment type="caution">
    <text evidence="2">The sequence shown here is derived from an EMBL/GenBank/DDBJ whole genome shotgun (WGS) entry which is preliminary data.</text>
</comment>
<accession>A0A147I9I0</accession>
<evidence type="ECO:0000313" key="2">
    <source>
        <dbReference type="EMBL" id="KTT75928.1"/>
    </source>
</evidence>
<proteinExistence type="predicted"/>
<dbReference type="AlphaFoldDB" id="A0A147I9I0"/>
<dbReference type="PATRIC" id="fig|869719.3.peg.2357"/>
<dbReference type="RefSeq" id="WP_058754300.1">
    <property type="nucleotide sequence ID" value="NZ_LDTB01000005.1"/>
</dbReference>
<protein>
    <submittedName>
        <fullName evidence="2">Ketosteroid isomerase</fullName>
    </submittedName>
</protein>